<dbReference type="EMBL" id="JBCAWK010000007">
    <property type="protein sequence ID" value="KAK8853420.1"/>
    <property type="molecule type" value="Genomic_DNA"/>
</dbReference>
<dbReference type="Pfam" id="PF17907">
    <property type="entry name" value="AWS"/>
    <property type="match status" value="1"/>
</dbReference>
<reference evidence="20 21" key="1">
    <citation type="journal article" date="2024" name="bioRxiv">
        <title>Comparative genomics of Cryptococcus and Kwoniella reveals pathogenesis evolution and contrasting karyotype dynamics via intercentromeric recombination or chromosome fusion.</title>
        <authorList>
            <person name="Coelho M.A."/>
            <person name="David-Palma M."/>
            <person name="Shea T."/>
            <person name="Bowers K."/>
            <person name="McGinley-Smith S."/>
            <person name="Mohammad A.W."/>
            <person name="Gnirke A."/>
            <person name="Yurkov A.M."/>
            <person name="Nowrousian M."/>
            <person name="Sun S."/>
            <person name="Cuomo C.A."/>
            <person name="Heitman J."/>
        </authorList>
    </citation>
    <scope>NUCLEOTIDE SEQUENCE [LARGE SCALE GENOMIC DNA]</scope>
    <source>
        <strain evidence="20 21">CBS 13917</strain>
    </source>
</reference>
<feature type="compositionally biased region" description="Low complexity" evidence="16">
    <location>
        <begin position="622"/>
        <end position="639"/>
    </location>
</feature>
<evidence type="ECO:0000256" key="3">
    <source>
        <dbReference type="ARBA" id="ARBA00004286"/>
    </source>
</evidence>
<dbReference type="GO" id="GO:0032259">
    <property type="term" value="P:methylation"/>
    <property type="evidence" value="ECO:0007669"/>
    <property type="project" value="UniProtKB-KW"/>
</dbReference>
<dbReference type="Pfam" id="PF00856">
    <property type="entry name" value="SET"/>
    <property type="match status" value="1"/>
</dbReference>
<evidence type="ECO:0000256" key="5">
    <source>
        <dbReference type="ARBA" id="ARBA00018028"/>
    </source>
</evidence>
<dbReference type="SUPFAM" id="SSF82199">
    <property type="entry name" value="SET domain"/>
    <property type="match status" value="1"/>
</dbReference>
<evidence type="ECO:0000256" key="2">
    <source>
        <dbReference type="ARBA" id="ARBA00004123"/>
    </source>
</evidence>
<evidence type="ECO:0000256" key="6">
    <source>
        <dbReference type="ARBA" id="ARBA00022454"/>
    </source>
</evidence>
<keyword evidence="13" id="KW-0539">Nucleus</keyword>
<dbReference type="InterPro" id="IPR038190">
    <property type="entry name" value="SRI_sf"/>
</dbReference>
<dbReference type="Gene3D" id="1.10.1740.100">
    <property type="entry name" value="Set2, Rpb1 interacting domain"/>
    <property type="match status" value="1"/>
</dbReference>
<feature type="domain" description="SET" evidence="17">
    <location>
        <begin position="210"/>
        <end position="327"/>
    </location>
</feature>
<keyword evidence="8" id="KW-0489">Methyltransferase</keyword>
<accession>A0AAW0YWE9</accession>
<dbReference type="PROSITE" id="PS50868">
    <property type="entry name" value="POST_SET"/>
    <property type="match status" value="1"/>
</dbReference>
<keyword evidence="6" id="KW-0158">Chromosome</keyword>
<dbReference type="InterPro" id="IPR013257">
    <property type="entry name" value="SRI"/>
</dbReference>
<name>A0AAW0YWE9_9TREE</name>
<dbReference type="FunFam" id="2.170.270.10:FF:000062">
    <property type="entry name" value="Histone-lysine N-methyltransferase, H3 lysine-36 specific"/>
    <property type="match status" value="1"/>
</dbReference>
<dbReference type="AlphaFoldDB" id="A0AAW0YWE9"/>
<keyword evidence="21" id="KW-1185">Reference proteome</keyword>
<evidence type="ECO:0000256" key="1">
    <source>
        <dbReference type="ARBA" id="ARBA00003901"/>
    </source>
</evidence>
<feature type="region of interest" description="Disordered" evidence="16">
    <location>
        <begin position="1"/>
        <end position="119"/>
    </location>
</feature>
<feature type="compositionally biased region" description="Acidic residues" evidence="16">
    <location>
        <begin position="800"/>
        <end position="815"/>
    </location>
</feature>
<dbReference type="GO" id="GO:0140955">
    <property type="term" value="F:histone H3K36 trimethyltransferase activity"/>
    <property type="evidence" value="ECO:0007669"/>
    <property type="project" value="UniProtKB-EC"/>
</dbReference>
<dbReference type="KEGG" id="kne:92181384"/>
<feature type="domain" description="AWS" evidence="19">
    <location>
        <begin position="154"/>
        <end position="208"/>
    </location>
</feature>
<dbReference type="SMART" id="SM00570">
    <property type="entry name" value="AWS"/>
    <property type="match status" value="1"/>
</dbReference>
<feature type="compositionally biased region" description="Low complexity" evidence="16">
    <location>
        <begin position="765"/>
        <end position="782"/>
    </location>
</feature>
<dbReference type="SMART" id="SM00508">
    <property type="entry name" value="PostSET"/>
    <property type="match status" value="1"/>
</dbReference>
<feature type="compositionally biased region" description="Low complexity" evidence="16">
    <location>
        <begin position="47"/>
        <end position="56"/>
    </location>
</feature>
<dbReference type="CDD" id="cd19172">
    <property type="entry name" value="SET_SETD2"/>
    <property type="match status" value="1"/>
</dbReference>
<evidence type="ECO:0000256" key="4">
    <source>
        <dbReference type="ARBA" id="ARBA00012178"/>
    </source>
</evidence>
<feature type="region of interest" description="Disordered" evidence="16">
    <location>
        <begin position="748"/>
        <end position="831"/>
    </location>
</feature>
<feature type="compositionally biased region" description="Low complexity" evidence="16">
    <location>
        <begin position="818"/>
        <end position="831"/>
    </location>
</feature>
<organism evidence="20 21">
    <name type="scientific">Kwoniella newhampshirensis</name>
    <dbReference type="NCBI Taxonomy" id="1651941"/>
    <lineage>
        <taxon>Eukaryota</taxon>
        <taxon>Fungi</taxon>
        <taxon>Dikarya</taxon>
        <taxon>Basidiomycota</taxon>
        <taxon>Agaricomycotina</taxon>
        <taxon>Tremellomycetes</taxon>
        <taxon>Tremellales</taxon>
        <taxon>Cryptococcaceae</taxon>
        <taxon>Kwoniella</taxon>
    </lineage>
</organism>
<comment type="function">
    <text evidence="1">Histone methyltransferase that trimethylates histone H3 'Lys-36' forming H3K36me3. Involved in transcription elongation as well as in transcription repression.</text>
</comment>
<evidence type="ECO:0000256" key="9">
    <source>
        <dbReference type="ARBA" id="ARBA00022679"/>
    </source>
</evidence>
<dbReference type="Pfam" id="PF08236">
    <property type="entry name" value="SRI"/>
    <property type="match status" value="1"/>
</dbReference>
<dbReference type="PROSITE" id="PS51215">
    <property type="entry name" value="AWS"/>
    <property type="match status" value="1"/>
</dbReference>
<protein>
    <recommendedName>
        <fullName evidence="5">Histone-lysine N-methyltransferase, H3 lysine-36 specific</fullName>
        <ecNumber evidence="4">2.1.1.359</ecNumber>
    </recommendedName>
    <alternativeName>
        <fullName evidence="14">SET domain-containing protein 2</fullName>
    </alternativeName>
</protein>
<evidence type="ECO:0000259" key="17">
    <source>
        <dbReference type="PROSITE" id="PS50280"/>
    </source>
</evidence>
<dbReference type="InterPro" id="IPR050777">
    <property type="entry name" value="SET2_Histone-Lys_MeTrsfase"/>
</dbReference>
<dbReference type="InterPro" id="IPR001214">
    <property type="entry name" value="SET_dom"/>
</dbReference>
<dbReference type="GO" id="GO:0006355">
    <property type="term" value="P:regulation of DNA-templated transcription"/>
    <property type="evidence" value="ECO:0007669"/>
    <property type="project" value="InterPro"/>
</dbReference>
<evidence type="ECO:0000313" key="20">
    <source>
        <dbReference type="EMBL" id="KAK8853420.1"/>
    </source>
</evidence>
<dbReference type="GeneID" id="92181384"/>
<dbReference type="InterPro" id="IPR025788">
    <property type="entry name" value="Set2_fungi"/>
</dbReference>
<dbReference type="InterPro" id="IPR003616">
    <property type="entry name" value="Post-SET_dom"/>
</dbReference>
<feature type="domain" description="Post-SET" evidence="18">
    <location>
        <begin position="334"/>
        <end position="350"/>
    </location>
</feature>
<evidence type="ECO:0000256" key="7">
    <source>
        <dbReference type="ARBA" id="ARBA00022491"/>
    </source>
</evidence>
<dbReference type="PROSITE" id="PS50280">
    <property type="entry name" value="SET"/>
    <property type="match status" value="1"/>
</dbReference>
<proteinExistence type="predicted"/>
<sequence>MEESKPKLEDLWADEPQSSSSTAAAGADGGSGGQQNMTTTGLKSGSRRSSIGGRSTSPKDEQDREEDPIDQEDLKPRTSTSTSTFTSTPGNGNGRKTKKSLSSSSSSPQPAAVTTGPTLIDDLPTAWDKAHETFETLEKCVYERKDMGLSKENDEMMVCDCVWDRDDPDCDPCGVDSDCINRALFIECLAGECRAGKHCRNQQFAKRQYANVDVVQTEMKGFGLRAQTNIPSNTLIYEYIGEVVMEKTFRKRMQQYADEGIRHFYFMMLQKEEYIDATKKGGIGRFANHSCNPNCEVQKWVVGRRLRMGIFTKRDVLKGEEITFNYNVDRYGHDAQICYCGEANCVGTIGGKTQTDLGTMNDLFLDALGITDEVEAMGMKGSKKKKSRQLDEDFVPTLRPIEEPEVQKVAAAMRQSMENKTMMSRLLQRIKMTEEPAIQRQIMRMHGFSLMNMILAELADDRETILLALASMKKWKLQNRNKVEDSNVEEPVKALCQSSDEEVSGLAKELLQYWSKLELSYKIPRVNKIASLDADDEAGTTTIAEENSRSSASRRPDAWENTNQIQIEIAPVRPRPPPVFSRPRPPIPPQVKPPLTHAASSSDRLKLDAIIAMAQQTVQAAIAAPAPSESSAAESSRSGSRMEDEEDRRKRQKRSHDPFSLEEEAEKKERRLKKLVGDVVVRSMSKYKEQMEHDTFKKYARECTGILVEKEKKGHSYVASRHPTLSEDKKAKIKAFTKDYTHKLLKRLKEKGKLRKPVTDGGGSSATPSASTLTPTPTPGGTVIDTPQRERDGQLVDDIFGVDDDADMDMDDEDDRAGSSPPSAPSMTATTLPVSLSVTKSPIRELNSAPMTVRKMDGGFTVERLSLAGLGKVNGISGQGGHHGIGGGEEGKDGDQREQRERTSSTTGTPTSTTVFSVGDGRSPGMIGH</sequence>
<feature type="compositionally biased region" description="Basic and acidic residues" evidence="16">
    <location>
        <begin position="1"/>
        <end position="10"/>
    </location>
</feature>
<feature type="region of interest" description="Disordered" evidence="16">
    <location>
        <begin position="540"/>
        <end position="602"/>
    </location>
</feature>
<feature type="compositionally biased region" description="Pro residues" evidence="16">
    <location>
        <begin position="573"/>
        <end position="592"/>
    </location>
</feature>
<feature type="compositionally biased region" description="Low complexity" evidence="16">
    <location>
        <begin position="904"/>
        <end position="914"/>
    </location>
</feature>
<feature type="compositionally biased region" description="Polar residues" evidence="16">
    <location>
        <begin position="34"/>
        <end position="43"/>
    </location>
</feature>
<dbReference type="GO" id="GO:0005634">
    <property type="term" value="C:nucleus"/>
    <property type="evidence" value="ECO:0007669"/>
    <property type="project" value="UniProtKB-SubCell"/>
</dbReference>
<evidence type="ECO:0000256" key="14">
    <source>
        <dbReference type="ARBA" id="ARBA00030091"/>
    </source>
</evidence>
<dbReference type="PROSITE" id="PS51568">
    <property type="entry name" value="SAM_MT43_SET2_1"/>
    <property type="match status" value="1"/>
</dbReference>
<dbReference type="PANTHER" id="PTHR22884">
    <property type="entry name" value="SET DOMAIN PROTEINS"/>
    <property type="match status" value="1"/>
</dbReference>
<evidence type="ECO:0000256" key="8">
    <source>
        <dbReference type="ARBA" id="ARBA00022603"/>
    </source>
</evidence>
<comment type="catalytic activity">
    <reaction evidence="15">
        <text>L-lysyl(36)-[histone H3] + 3 S-adenosyl-L-methionine = N(6),N(6),N(6)-trimethyl-L-lysyl(36)-[histone H3] + 3 S-adenosyl-L-homocysteine + 3 H(+)</text>
        <dbReference type="Rhea" id="RHEA:60324"/>
        <dbReference type="Rhea" id="RHEA-COMP:9785"/>
        <dbReference type="Rhea" id="RHEA-COMP:15536"/>
        <dbReference type="ChEBI" id="CHEBI:15378"/>
        <dbReference type="ChEBI" id="CHEBI:29969"/>
        <dbReference type="ChEBI" id="CHEBI:57856"/>
        <dbReference type="ChEBI" id="CHEBI:59789"/>
        <dbReference type="ChEBI" id="CHEBI:61961"/>
        <dbReference type="EC" id="2.1.1.359"/>
    </reaction>
</comment>
<keyword evidence="9" id="KW-0808">Transferase</keyword>
<evidence type="ECO:0000256" key="15">
    <source>
        <dbReference type="ARBA" id="ARBA00047545"/>
    </source>
</evidence>
<feature type="compositionally biased region" description="Basic and acidic residues" evidence="16">
    <location>
        <begin position="655"/>
        <end position="668"/>
    </location>
</feature>
<comment type="subcellular location">
    <subcellularLocation>
        <location evidence="3">Chromosome</location>
    </subcellularLocation>
    <subcellularLocation>
        <location evidence="2">Nucleus</location>
    </subcellularLocation>
</comment>
<dbReference type="Proteomes" id="UP001388673">
    <property type="component" value="Unassembled WGS sequence"/>
</dbReference>
<comment type="caution">
    <text evidence="20">The sequence shown here is derived from an EMBL/GenBank/DDBJ whole genome shotgun (WGS) entry which is preliminary data.</text>
</comment>
<dbReference type="GO" id="GO:0005694">
    <property type="term" value="C:chromosome"/>
    <property type="evidence" value="ECO:0007669"/>
    <property type="project" value="UniProtKB-SubCell"/>
</dbReference>
<dbReference type="Pfam" id="PF08711">
    <property type="entry name" value="Med26"/>
    <property type="match status" value="1"/>
</dbReference>
<evidence type="ECO:0000259" key="18">
    <source>
        <dbReference type="PROSITE" id="PS50868"/>
    </source>
</evidence>
<keyword evidence="12" id="KW-0804">Transcription</keyword>
<keyword evidence="11" id="KW-0805">Transcription regulation</keyword>
<dbReference type="SMART" id="SM00317">
    <property type="entry name" value="SET"/>
    <property type="match status" value="1"/>
</dbReference>
<keyword evidence="10" id="KW-0949">S-adenosyl-L-methionine</keyword>
<evidence type="ECO:0000259" key="19">
    <source>
        <dbReference type="PROSITE" id="PS51215"/>
    </source>
</evidence>
<dbReference type="InterPro" id="IPR017923">
    <property type="entry name" value="TFIIS_N"/>
</dbReference>
<dbReference type="InterPro" id="IPR006560">
    <property type="entry name" value="AWS_dom"/>
</dbReference>
<feature type="compositionally biased region" description="Basic and acidic residues" evidence="16">
    <location>
        <begin position="889"/>
        <end position="903"/>
    </location>
</feature>
<dbReference type="InterPro" id="IPR046341">
    <property type="entry name" value="SET_dom_sf"/>
</dbReference>
<dbReference type="RefSeq" id="XP_066802606.1">
    <property type="nucleotide sequence ID" value="XM_066947227.1"/>
</dbReference>
<keyword evidence="7" id="KW-0678">Repressor</keyword>
<evidence type="ECO:0000313" key="21">
    <source>
        <dbReference type="Proteomes" id="UP001388673"/>
    </source>
</evidence>
<feature type="compositionally biased region" description="Low complexity" evidence="16">
    <location>
        <begin position="78"/>
        <end position="88"/>
    </location>
</feature>
<evidence type="ECO:0000256" key="13">
    <source>
        <dbReference type="ARBA" id="ARBA00023242"/>
    </source>
</evidence>
<dbReference type="InterPro" id="IPR044437">
    <property type="entry name" value="SETD2/Set2_SET"/>
</dbReference>
<feature type="compositionally biased region" description="Gly residues" evidence="16">
    <location>
        <begin position="877"/>
        <end position="888"/>
    </location>
</feature>
<feature type="region of interest" description="Disordered" evidence="16">
    <location>
        <begin position="875"/>
        <end position="929"/>
    </location>
</feature>
<dbReference type="EC" id="2.1.1.359" evidence="4"/>
<evidence type="ECO:0000256" key="10">
    <source>
        <dbReference type="ARBA" id="ARBA00022691"/>
    </source>
</evidence>
<dbReference type="Gene3D" id="2.170.270.10">
    <property type="entry name" value="SET domain"/>
    <property type="match status" value="1"/>
</dbReference>
<feature type="region of interest" description="Disordered" evidence="16">
    <location>
        <begin position="622"/>
        <end position="668"/>
    </location>
</feature>
<gene>
    <name evidence="20" type="ORF">IAR55_004126</name>
</gene>
<evidence type="ECO:0000256" key="11">
    <source>
        <dbReference type="ARBA" id="ARBA00023015"/>
    </source>
</evidence>
<evidence type="ECO:0000256" key="16">
    <source>
        <dbReference type="SAM" id="MobiDB-lite"/>
    </source>
</evidence>
<evidence type="ECO:0000256" key="12">
    <source>
        <dbReference type="ARBA" id="ARBA00023163"/>
    </source>
</evidence>